<protein>
    <submittedName>
        <fullName evidence="3">Short-chain dehydrogenase/reductase SDR</fullName>
    </submittedName>
</protein>
<dbReference type="Gene3D" id="3.40.50.720">
    <property type="entry name" value="NAD(P)-binding Rossmann-like Domain"/>
    <property type="match status" value="1"/>
</dbReference>
<dbReference type="InterPro" id="IPR004375">
    <property type="entry name" value="NanQ/TabA/YiaL"/>
</dbReference>
<dbReference type="InterPro" id="IPR036291">
    <property type="entry name" value="NAD(P)-bd_dom_sf"/>
</dbReference>
<dbReference type="SUPFAM" id="SSF51197">
    <property type="entry name" value="Clavaminate synthase-like"/>
    <property type="match status" value="1"/>
</dbReference>
<dbReference type="Pfam" id="PF04074">
    <property type="entry name" value="DUF386"/>
    <property type="match status" value="1"/>
</dbReference>
<dbReference type="InterPro" id="IPR051122">
    <property type="entry name" value="SDR_DHRS6-like"/>
</dbReference>
<dbReference type="EnsemblBacteria" id="ADF61554">
    <property type="protein sequence ID" value="ADF61554"/>
    <property type="gene ID" value="ECL_02002"/>
</dbReference>
<evidence type="ECO:0000313" key="3">
    <source>
        <dbReference type="EMBL" id="ADF61554.1"/>
    </source>
</evidence>
<dbReference type="GO" id="GO:0016491">
    <property type="term" value="F:oxidoreductase activity"/>
    <property type="evidence" value="ECO:0007669"/>
    <property type="project" value="UniProtKB-KW"/>
</dbReference>
<dbReference type="PANTHER" id="PTHR43477:SF1">
    <property type="entry name" value="DIHYDROANTICAPSIN 7-DEHYDROGENASE"/>
    <property type="match status" value="1"/>
</dbReference>
<name>A0A0H3CI60_ENTCC</name>
<keyword evidence="2" id="KW-0560">Oxidoreductase</keyword>
<evidence type="ECO:0000256" key="2">
    <source>
        <dbReference type="ARBA" id="ARBA00023002"/>
    </source>
</evidence>
<dbReference type="Pfam" id="PF13561">
    <property type="entry name" value="adh_short_C2"/>
    <property type="match status" value="1"/>
</dbReference>
<dbReference type="eggNOG" id="COG1028">
    <property type="taxonomic scope" value="Bacteria"/>
</dbReference>
<evidence type="ECO:0000256" key="1">
    <source>
        <dbReference type="ARBA" id="ARBA00006484"/>
    </source>
</evidence>
<dbReference type="PATRIC" id="fig|716541.4.peg.2201"/>
<keyword evidence="4" id="KW-1185">Reference proteome</keyword>
<dbReference type="CDD" id="cd05233">
    <property type="entry name" value="SDR_c"/>
    <property type="match status" value="1"/>
</dbReference>
<proteinExistence type="inferred from homology"/>
<sequence length="382" mass="40174">MIIGHLDALPLAGLPPVLYALLSRPDCTLQALSERDDGRWQPDNAPWFCQIGPAQTQPRAERHTEYHHQWADIQVVLAGEELIYAGARPVGKPDDEERKADLFIASSSAHSVGIRLGAGDFAVFSPGEPHQALCASGAPMTVRKAVFKVLVQCWRSDMRHAVVTGASSGIGEAIVKRLLAEGWQVTGLSRRTVMPDTPGFTGLRVDITDPDALNSALHAIATPQAVIHAAGMIAAAPLGQLESRVGASLWQLHVQACEALFNHFAPAMAAGGRFVAIGSRTSRGAAGRSQYVATKAAMTGMVRSWAAELAPRGITANVVAPGATQTPMLNAPGRESSPPTCPPIGRLITPEEVAGLVNFLLSDEAAAITGQEMVICGGASLS</sequence>
<dbReference type="EMBL" id="CP001918">
    <property type="protein sequence ID" value="ADF61554.1"/>
    <property type="molecule type" value="Genomic_DNA"/>
</dbReference>
<dbReference type="OrthoDB" id="8665216at2"/>
<accession>A0A0H3CI60</accession>
<organism evidence="3 4">
    <name type="scientific">Enterobacter cloacae subsp. cloacae (strain ATCC 13047 / DSM 30054 / NBRC 13535 / NCTC 10005 / WDCM 00083 / NCDC 279-56)</name>
    <dbReference type="NCBI Taxonomy" id="716541"/>
    <lineage>
        <taxon>Bacteria</taxon>
        <taxon>Pseudomonadati</taxon>
        <taxon>Pseudomonadota</taxon>
        <taxon>Gammaproteobacteria</taxon>
        <taxon>Enterobacterales</taxon>
        <taxon>Enterobacteriaceae</taxon>
        <taxon>Enterobacter</taxon>
        <taxon>Enterobacter cloacae complex</taxon>
    </lineage>
</organism>
<dbReference type="InterPro" id="IPR002347">
    <property type="entry name" value="SDR_fam"/>
</dbReference>
<dbReference type="PANTHER" id="PTHR43477">
    <property type="entry name" value="DIHYDROANTICAPSIN 7-DEHYDROGENASE"/>
    <property type="match status" value="1"/>
</dbReference>
<reference evidence="3 4" key="1">
    <citation type="journal article" date="2010" name="J. Bacteriol.">
        <title>Complete genome sequence of Enterobacter cloacae subsp. cloacae type strain ATCC 13047.</title>
        <authorList>
            <person name="Ren Y."/>
            <person name="Ren Y."/>
            <person name="Zhou Z."/>
            <person name="Guo X."/>
            <person name="Li Y."/>
            <person name="Feng L."/>
            <person name="Wang L."/>
        </authorList>
    </citation>
    <scope>NUCLEOTIDE SEQUENCE [LARGE SCALE GENOMIC DNA]</scope>
    <source>
        <strain evidence="4">ATCC 13047 / DSM 30054 / NBRC 13535 / NCTC 10005 / WDCM 00083 / NCDC 279-56</strain>
    </source>
</reference>
<dbReference type="KEGG" id="enc:ECL_02002"/>
<dbReference type="STRING" id="716541.ECL_02002"/>
<dbReference type="PRINTS" id="PR00081">
    <property type="entry name" value="GDHRDH"/>
</dbReference>
<dbReference type="eggNOG" id="COG2731">
    <property type="taxonomic scope" value="Bacteria"/>
</dbReference>
<dbReference type="InterPro" id="IPR037012">
    <property type="entry name" value="NanQ/TabA/YiaL_sf"/>
</dbReference>
<dbReference type="Gene3D" id="2.60.120.370">
    <property type="entry name" value="YhcH/YjgK/YiaL"/>
    <property type="match status" value="1"/>
</dbReference>
<evidence type="ECO:0000313" key="4">
    <source>
        <dbReference type="Proteomes" id="UP000002363"/>
    </source>
</evidence>
<gene>
    <name evidence="3" type="ordered locus">ECL_02002</name>
</gene>
<dbReference type="NCBIfam" id="TIGR00022">
    <property type="entry name" value="YhcH/YjgK/YiaL family protein"/>
    <property type="match status" value="1"/>
</dbReference>
<dbReference type="AlphaFoldDB" id="A0A0H3CI60"/>
<dbReference type="SUPFAM" id="SSF51735">
    <property type="entry name" value="NAD(P)-binding Rossmann-fold domains"/>
    <property type="match status" value="1"/>
</dbReference>
<dbReference type="Proteomes" id="UP000002363">
    <property type="component" value="Chromosome"/>
</dbReference>
<dbReference type="HOGENOM" id="CLU_723074_0_0_6"/>
<comment type="similarity">
    <text evidence="1">Belongs to the short-chain dehydrogenases/reductases (SDR) family.</text>
</comment>